<keyword evidence="2" id="KW-0012">Acyltransferase</keyword>
<keyword evidence="5" id="KW-1185">Reference proteome</keyword>
<evidence type="ECO:0000259" key="3">
    <source>
        <dbReference type="Pfam" id="PF00583"/>
    </source>
</evidence>
<dbReference type="EMBL" id="PQWO01000003">
    <property type="protein sequence ID" value="PZD74361.1"/>
    <property type="molecule type" value="Genomic_DNA"/>
</dbReference>
<dbReference type="SUPFAM" id="SSF55729">
    <property type="entry name" value="Acyl-CoA N-acyltransferases (Nat)"/>
    <property type="match status" value="1"/>
</dbReference>
<dbReference type="InterPro" id="IPR045039">
    <property type="entry name" value="NSI-like"/>
</dbReference>
<dbReference type="InterPro" id="IPR000182">
    <property type="entry name" value="GNAT_dom"/>
</dbReference>
<proteinExistence type="predicted"/>
<dbReference type="RefSeq" id="WP_110985424.1">
    <property type="nucleotide sequence ID" value="NZ_CAWNWM010000003.1"/>
</dbReference>
<dbReference type="PANTHER" id="PTHR43626:SF4">
    <property type="entry name" value="GCN5-RELATED N-ACETYLTRANSFERASE 2, CHLOROPLASTIC"/>
    <property type="match status" value="1"/>
</dbReference>
<name>A0A2W1K1J7_9CYAN</name>
<organism evidence="4 5">
    <name type="scientific">Acaryochloris thomasi RCC1774</name>
    <dbReference type="NCBI Taxonomy" id="1764569"/>
    <lineage>
        <taxon>Bacteria</taxon>
        <taxon>Bacillati</taxon>
        <taxon>Cyanobacteriota</taxon>
        <taxon>Cyanophyceae</taxon>
        <taxon>Acaryochloridales</taxon>
        <taxon>Acaryochloridaceae</taxon>
        <taxon>Acaryochloris</taxon>
        <taxon>Acaryochloris thomasi</taxon>
    </lineage>
</organism>
<dbReference type="GO" id="GO:0008080">
    <property type="term" value="F:N-acetyltransferase activity"/>
    <property type="evidence" value="ECO:0007669"/>
    <property type="project" value="InterPro"/>
</dbReference>
<dbReference type="AlphaFoldDB" id="A0A2W1K1J7"/>
<reference evidence="4 5" key="1">
    <citation type="journal article" date="2018" name="Sci. Rep.">
        <title>A novel species of the marine cyanobacterium Acaryochloris with a unique pigment content and lifestyle.</title>
        <authorList>
            <person name="Partensky F."/>
            <person name="Six C."/>
            <person name="Ratin M."/>
            <person name="Garczarek L."/>
            <person name="Vaulot D."/>
            <person name="Probert I."/>
            <person name="Calteau A."/>
            <person name="Gourvil P."/>
            <person name="Marie D."/>
            <person name="Grebert T."/>
            <person name="Bouchier C."/>
            <person name="Le Panse S."/>
            <person name="Gachenot M."/>
            <person name="Rodriguez F."/>
            <person name="Garrido J.L."/>
        </authorList>
    </citation>
    <scope>NUCLEOTIDE SEQUENCE [LARGE SCALE GENOMIC DNA]</scope>
    <source>
        <strain evidence="4 5">RCC1774</strain>
    </source>
</reference>
<gene>
    <name evidence="4" type="ORF">C1752_01468</name>
</gene>
<comment type="caution">
    <text evidence="4">The sequence shown here is derived from an EMBL/GenBank/DDBJ whole genome shotgun (WGS) entry which is preliminary data.</text>
</comment>
<dbReference type="Pfam" id="PF00583">
    <property type="entry name" value="Acetyltransf_1"/>
    <property type="match status" value="1"/>
</dbReference>
<sequence>MFASKTPRIITRTNDEDLVLPALNQLFAKAGQPVRDLAKLEIALQNSLLFVTARILRDDAVVGFVRVTGDGVFNAAIWDFVVDPSLSNGEDIKKMLLQRLKQEIRRTGLQCSVTIFAQPEDVAFLQKANFSEDQDGIQAMALRRGLLKWRSPF</sequence>
<dbReference type="Gene3D" id="3.40.630.30">
    <property type="match status" value="1"/>
</dbReference>
<dbReference type="GO" id="GO:0005737">
    <property type="term" value="C:cytoplasm"/>
    <property type="evidence" value="ECO:0007669"/>
    <property type="project" value="TreeGrafter"/>
</dbReference>
<evidence type="ECO:0000256" key="2">
    <source>
        <dbReference type="ARBA" id="ARBA00023315"/>
    </source>
</evidence>
<dbReference type="InterPro" id="IPR016181">
    <property type="entry name" value="Acyl_CoA_acyltransferase"/>
</dbReference>
<evidence type="ECO:0000313" key="5">
    <source>
        <dbReference type="Proteomes" id="UP000248857"/>
    </source>
</evidence>
<dbReference type="Proteomes" id="UP000248857">
    <property type="component" value="Unassembled WGS sequence"/>
</dbReference>
<evidence type="ECO:0000313" key="4">
    <source>
        <dbReference type="EMBL" id="PZD74361.1"/>
    </source>
</evidence>
<feature type="domain" description="N-acetyltransferase" evidence="3">
    <location>
        <begin position="43"/>
        <end position="127"/>
    </location>
</feature>
<accession>A0A2W1K1J7</accession>
<keyword evidence="1" id="KW-0808">Transferase</keyword>
<dbReference type="PANTHER" id="PTHR43626">
    <property type="entry name" value="ACYL-COA N-ACYLTRANSFERASE"/>
    <property type="match status" value="1"/>
</dbReference>
<dbReference type="OrthoDB" id="555818at2"/>
<evidence type="ECO:0000256" key="1">
    <source>
        <dbReference type="ARBA" id="ARBA00022679"/>
    </source>
</evidence>
<protein>
    <recommendedName>
        <fullName evidence="3">N-acetyltransferase domain-containing protein</fullName>
    </recommendedName>
</protein>